<dbReference type="PANTHER" id="PTHR15710">
    <property type="entry name" value="E3 UBIQUITIN-PROTEIN LIGASE PRAJA"/>
    <property type="match status" value="1"/>
</dbReference>
<feature type="domain" description="RING-type" evidence="6">
    <location>
        <begin position="562"/>
        <end position="603"/>
    </location>
</feature>
<dbReference type="Gene3D" id="3.30.40.10">
    <property type="entry name" value="Zinc/RING finger domain, C3HC4 (zinc finger)"/>
    <property type="match status" value="1"/>
</dbReference>
<dbReference type="InterPro" id="IPR013083">
    <property type="entry name" value="Znf_RING/FYVE/PHD"/>
</dbReference>
<sequence length="628" mass="68358">MASDVWRGHILEVSGEEIDAIATTLPRMDPLRYYGAAIEAHYRWIEQQAIRGADRLSQEILRSLENLTVSELREVLGTLESHTMGRLRTVWRRLVSPRGGAMLNRLLETMPIEECRGCVGRATLGQVSLVSNLVEQAQSRRAAAVSSMALLGAGADEKLPSAGDNGCSTADVRESGILKGQGLSPEEADEEHHARSSSSLSAGSMRVFENGTCSCEPRSERMIQSPGQLENNAVRMSASHETAELMSRSTGLGHETVSTMGAGVPMRTRVAGAESDVHRRDGVTGGNGYRDAEHAEDEGAWDDMDVAYLLLLLLDNEYRETVWEDYEYLDYFFADDDDGEDDGDENGEHAGQNNSMVLTREYRRGEGTSPHEEGGSTEVSDRDAGRSRAEWQWVAGRYRVWMGRRRGRPGRGRGGSGRGGEGISGHLPRSEGLEGEFVGEHLQANLISSLLHLGLNIPGILNGPDIQKGAGNEEDASLLARVRAYVDLIGRLQQVADELSSRAGIGVGIGRSGGFSGVEPGPPPASGAAIASLPAVTVMPSSTREVCMSSSNSQEHCSPVECSICRELLDAWTTGRQMPCGHVYHQGCIFSWLKRRNSCPVCRYELPTDDAKYELEKRLQRSSWVGVE</sequence>
<keyword evidence="2 4" id="KW-0863">Zinc-finger</keyword>
<evidence type="ECO:0000256" key="1">
    <source>
        <dbReference type="ARBA" id="ARBA00022723"/>
    </source>
</evidence>
<evidence type="ECO:0000256" key="2">
    <source>
        <dbReference type="ARBA" id="ARBA00022771"/>
    </source>
</evidence>
<feature type="region of interest" description="Disordered" evidence="5">
    <location>
        <begin position="181"/>
        <end position="203"/>
    </location>
</feature>
<evidence type="ECO:0000313" key="7">
    <source>
        <dbReference type="EMBL" id="GBG75339.1"/>
    </source>
</evidence>
<gene>
    <name evidence="7" type="ORF">CBR_g19973</name>
</gene>
<dbReference type="PANTHER" id="PTHR15710:SF217">
    <property type="entry name" value="E3 UBIQUITIN-PROTEIN LIGASE RDUF2"/>
    <property type="match status" value="1"/>
</dbReference>
<keyword evidence="3" id="KW-0862">Zinc</keyword>
<dbReference type="OrthoDB" id="21204at2759"/>
<feature type="region of interest" description="Disordered" evidence="5">
    <location>
        <begin position="405"/>
        <end position="431"/>
    </location>
</feature>
<evidence type="ECO:0000256" key="5">
    <source>
        <dbReference type="SAM" id="MobiDB-lite"/>
    </source>
</evidence>
<dbReference type="GO" id="GO:0005737">
    <property type="term" value="C:cytoplasm"/>
    <property type="evidence" value="ECO:0007669"/>
    <property type="project" value="TreeGrafter"/>
</dbReference>
<evidence type="ECO:0000256" key="4">
    <source>
        <dbReference type="PROSITE-ProRule" id="PRU00175"/>
    </source>
</evidence>
<dbReference type="STRING" id="69332.A0A388KZ64"/>
<name>A0A388KZ64_CHABU</name>
<keyword evidence="1" id="KW-0479">Metal-binding</keyword>
<dbReference type="Gramene" id="GBG75339">
    <property type="protein sequence ID" value="GBG75339"/>
    <property type="gene ID" value="CBR_g19973"/>
</dbReference>
<reference evidence="7 8" key="1">
    <citation type="journal article" date="2018" name="Cell">
        <title>The Chara Genome: Secondary Complexity and Implications for Plant Terrestrialization.</title>
        <authorList>
            <person name="Nishiyama T."/>
            <person name="Sakayama H."/>
            <person name="Vries J.D."/>
            <person name="Buschmann H."/>
            <person name="Saint-Marcoux D."/>
            <person name="Ullrich K.K."/>
            <person name="Haas F.B."/>
            <person name="Vanderstraeten L."/>
            <person name="Becker D."/>
            <person name="Lang D."/>
            <person name="Vosolsobe S."/>
            <person name="Rombauts S."/>
            <person name="Wilhelmsson P.K.I."/>
            <person name="Janitza P."/>
            <person name="Kern R."/>
            <person name="Heyl A."/>
            <person name="Rumpler F."/>
            <person name="Villalobos L.I.A.C."/>
            <person name="Clay J.M."/>
            <person name="Skokan R."/>
            <person name="Toyoda A."/>
            <person name="Suzuki Y."/>
            <person name="Kagoshima H."/>
            <person name="Schijlen E."/>
            <person name="Tajeshwar N."/>
            <person name="Catarino B."/>
            <person name="Hetherington A.J."/>
            <person name="Saltykova A."/>
            <person name="Bonnot C."/>
            <person name="Breuninger H."/>
            <person name="Symeonidi A."/>
            <person name="Radhakrishnan G.V."/>
            <person name="Van Nieuwerburgh F."/>
            <person name="Deforce D."/>
            <person name="Chang C."/>
            <person name="Karol K.G."/>
            <person name="Hedrich R."/>
            <person name="Ulvskov P."/>
            <person name="Glockner G."/>
            <person name="Delwiche C.F."/>
            <person name="Petrasek J."/>
            <person name="Van de Peer Y."/>
            <person name="Friml J."/>
            <person name="Beilby M."/>
            <person name="Dolan L."/>
            <person name="Kohara Y."/>
            <person name="Sugano S."/>
            <person name="Fujiyama A."/>
            <person name="Delaux P.-M."/>
            <person name="Quint M."/>
            <person name="TheiBen G."/>
            <person name="Hagemann M."/>
            <person name="Harholt J."/>
            <person name="Dunand C."/>
            <person name="Zachgo S."/>
            <person name="Langdale J."/>
            <person name="Maumus F."/>
            <person name="Straeten D.V.D."/>
            <person name="Gould S.B."/>
            <person name="Rensing S.A."/>
        </authorList>
    </citation>
    <scope>NUCLEOTIDE SEQUENCE [LARGE SCALE GENOMIC DNA]</scope>
    <source>
        <strain evidence="7 8">S276</strain>
    </source>
</reference>
<dbReference type="AlphaFoldDB" id="A0A388KZ64"/>
<protein>
    <recommendedName>
        <fullName evidence="6">RING-type domain-containing protein</fullName>
    </recommendedName>
</protein>
<dbReference type="Pfam" id="PF13639">
    <property type="entry name" value="zf-RING_2"/>
    <property type="match status" value="1"/>
</dbReference>
<dbReference type="SMART" id="SM00184">
    <property type="entry name" value="RING"/>
    <property type="match status" value="1"/>
</dbReference>
<feature type="region of interest" description="Disordered" evidence="5">
    <location>
        <begin position="272"/>
        <end position="291"/>
    </location>
</feature>
<evidence type="ECO:0000313" key="8">
    <source>
        <dbReference type="Proteomes" id="UP000265515"/>
    </source>
</evidence>
<feature type="compositionally biased region" description="Basic and acidic residues" evidence="5">
    <location>
        <begin position="360"/>
        <end position="384"/>
    </location>
</feature>
<dbReference type="GO" id="GO:0061630">
    <property type="term" value="F:ubiquitin protein ligase activity"/>
    <property type="evidence" value="ECO:0007669"/>
    <property type="project" value="TreeGrafter"/>
</dbReference>
<dbReference type="GO" id="GO:0016567">
    <property type="term" value="P:protein ubiquitination"/>
    <property type="evidence" value="ECO:0007669"/>
    <property type="project" value="TreeGrafter"/>
</dbReference>
<dbReference type="SUPFAM" id="SSF57850">
    <property type="entry name" value="RING/U-box"/>
    <property type="match status" value="1"/>
</dbReference>
<organism evidence="7 8">
    <name type="scientific">Chara braunii</name>
    <name type="common">Braun's stonewort</name>
    <dbReference type="NCBI Taxonomy" id="69332"/>
    <lineage>
        <taxon>Eukaryota</taxon>
        <taxon>Viridiplantae</taxon>
        <taxon>Streptophyta</taxon>
        <taxon>Charophyceae</taxon>
        <taxon>Charales</taxon>
        <taxon>Characeae</taxon>
        <taxon>Chara</taxon>
    </lineage>
</organism>
<evidence type="ECO:0000256" key="3">
    <source>
        <dbReference type="ARBA" id="ARBA00022833"/>
    </source>
</evidence>
<feature type="compositionally biased region" description="Gly residues" evidence="5">
    <location>
        <begin position="412"/>
        <end position="423"/>
    </location>
</feature>
<dbReference type="GO" id="GO:0008270">
    <property type="term" value="F:zinc ion binding"/>
    <property type="evidence" value="ECO:0007669"/>
    <property type="project" value="UniProtKB-KW"/>
</dbReference>
<dbReference type="EMBL" id="BFEA01000222">
    <property type="protein sequence ID" value="GBG75339.1"/>
    <property type="molecule type" value="Genomic_DNA"/>
</dbReference>
<dbReference type="PROSITE" id="PS50089">
    <property type="entry name" value="ZF_RING_2"/>
    <property type="match status" value="1"/>
</dbReference>
<dbReference type="Proteomes" id="UP000265515">
    <property type="component" value="Unassembled WGS sequence"/>
</dbReference>
<proteinExistence type="predicted"/>
<accession>A0A388KZ64</accession>
<feature type="region of interest" description="Disordered" evidence="5">
    <location>
        <begin position="337"/>
        <end position="384"/>
    </location>
</feature>
<keyword evidence="8" id="KW-1185">Reference proteome</keyword>
<evidence type="ECO:0000259" key="6">
    <source>
        <dbReference type="PROSITE" id="PS50089"/>
    </source>
</evidence>
<comment type="caution">
    <text evidence="7">The sequence shown here is derived from an EMBL/GenBank/DDBJ whole genome shotgun (WGS) entry which is preliminary data.</text>
</comment>
<dbReference type="InterPro" id="IPR001841">
    <property type="entry name" value="Znf_RING"/>
</dbReference>